<evidence type="ECO:0000313" key="2">
    <source>
        <dbReference type="Proteomes" id="UP001519288"/>
    </source>
</evidence>
<proteinExistence type="predicted"/>
<evidence type="ECO:0000313" key="1">
    <source>
        <dbReference type="EMBL" id="MBP2001367.1"/>
    </source>
</evidence>
<accession>A0ABS4JI52</accession>
<dbReference type="RefSeq" id="WP_209862529.1">
    <property type="nucleotide sequence ID" value="NZ_JAGGLD010000003.1"/>
</dbReference>
<dbReference type="EMBL" id="JAGGLD010000003">
    <property type="protein sequence ID" value="MBP2001367.1"/>
    <property type="molecule type" value="Genomic_DNA"/>
</dbReference>
<name>A0ABS4JI52_9BACL</name>
<comment type="caution">
    <text evidence="1">The sequence shown here is derived from an EMBL/GenBank/DDBJ whole genome shotgun (WGS) entry which is preliminary data.</text>
</comment>
<dbReference type="Proteomes" id="UP001519288">
    <property type="component" value="Unassembled WGS sequence"/>
</dbReference>
<reference evidence="1 2" key="1">
    <citation type="submission" date="2021-03" db="EMBL/GenBank/DDBJ databases">
        <title>Genomic Encyclopedia of Type Strains, Phase IV (KMG-IV): sequencing the most valuable type-strain genomes for metagenomic binning, comparative biology and taxonomic classification.</title>
        <authorList>
            <person name="Goeker M."/>
        </authorList>
    </citation>
    <scope>NUCLEOTIDE SEQUENCE [LARGE SCALE GENOMIC DNA]</scope>
    <source>
        <strain evidence="1 2">DSM 26806</strain>
    </source>
</reference>
<keyword evidence="2" id="KW-1185">Reference proteome</keyword>
<protein>
    <submittedName>
        <fullName evidence="1">Uncharacterized protein</fullName>
    </submittedName>
</protein>
<organism evidence="1 2">
    <name type="scientific">Paenibacillus shirakamiensis</name>
    <dbReference type="NCBI Taxonomy" id="1265935"/>
    <lineage>
        <taxon>Bacteria</taxon>
        <taxon>Bacillati</taxon>
        <taxon>Bacillota</taxon>
        <taxon>Bacilli</taxon>
        <taxon>Bacillales</taxon>
        <taxon>Paenibacillaceae</taxon>
        <taxon>Paenibacillus</taxon>
    </lineage>
</organism>
<gene>
    <name evidence="1" type="ORF">J2Z69_002410</name>
</gene>
<sequence>MAELSLAQSFALIALNAQRSLSMTTAKKVALRCTAAAVILDVYLNHGFTETDNQLSVHPNTWDAMQPKGYLSTILKPITRRNNEVSGELFWWLKKASTLSKRKLVKFERTMANDLKARYLLEEIPNLLGCDLLFYSSGVEIKEYRSNAYEYSRITEGIRADFLEEGPLSDENICMLWLFRESGCMHDFFSGNELEKVSIRMEECHRHTPLGKKLFSIQIHHDIEMAIKYFLNFKKSFVKTQGGSGLNFVYPILERSQSVFIDTEKMLPNARERLHDVLARLEEQGHKYTVLHEGVISIIKIDNIIYEAVPHAIIGRIPIHGVRLLPRRPL</sequence>